<dbReference type="Proteomes" id="UP001521184">
    <property type="component" value="Unassembled WGS sequence"/>
</dbReference>
<comment type="caution">
    <text evidence="3">The sequence shown here is derived from an EMBL/GenBank/DDBJ whole genome shotgun (WGS) entry which is preliminary data.</text>
</comment>
<dbReference type="InterPro" id="IPR007219">
    <property type="entry name" value="XnlR_reg_dom"/>
</dbReference>
<sequence>MDYALFLFNTAKFYLGSILYIIDEADFLRRIHEFYDDPVGKAVSSRSWYAQFLLILAFGKASISNESSRDGPPGYQYAAQAMSLMPDLAGLAPDPIQAVQALALGAVYLQSVDMRVGACHHILHQIGHALRTCIVEGWHRHMPEEVVGIEHSRRCNIIFWVVYRLDREFGPLMGCPCSICDGDITAKLPSEMDESLSALNMSLHVRLSRLMARILTAIYGVGEQFDGSLVPNTQKVLRELAQLSKDINELLNTHFQGSISKASRMALRLILSYHHSCVDSAMIILRTLRGMGDEDLLEAFLPFQLEDASSSAFILYLIRTINPSLLTDERWSEDVKHVLDKMIAKGSVAAPLRKRELGQLEDALVAVSPVCDEPTTPSVGHPEHQAAIASTVRPADSGWDLFLENGIVGISPTEMLDLAAQLEVDNDFGPQVMDW</sequence>
<evidence type="ECO:0000256" key="1">
    <source>
        <dbReference type="ARBA" id="ARBA00023242"/>
    </source>
</evidence>
<dbReference type="PANTHER" id="PTHR46910:SF32">
    <property type="entry name" value="TRANSCRIPTION FACTOR DOMAIN-CONTAINING PROTEIN-RELATED"/>
    <property type="match status" value="1"/>
</dbReference>
<accession>A0ABR3TN81</accession>
<reference evidence="3 4" key="1">
    <citation type="journal article" date="2023" name="Plant Dis.">
        <title>First Report of Diplodia intermedia Causing Canker and Dieback Diseases on Apple Trees in Canada.</title>
        <authorList>
            <person name="Ellouze W."/>
            <person name="Ilyukhin E."/>
            <person name="Sulman M."/>
            <person name="Ali S."/>
        </authorList>
    </citation>
    <scope>NUCLEOTIDE SEQUENCE [LARGE SCALE GENOMIC DNA]</scope>
    <source>
        <strain evidence="3 4">M45-28</strain>
    </source>
</reference>
<feature type="domain" description="Xylanolytic transcriptional activator regulatory" evidence="2">
    <location>
        <begin position="122"/>
        <end position="195"/>
    </location>
</feature>
<evidence type="ECO:0000313" key="4">
    <source>
        <dbReference type="Proteomes" id="UP001521184"/>
    </source>
</evidence>
<gene>
    <name evidence="3" type="ORF">SLS58_006457</name>
</gene>
<keyword evidence="1" id="KW-0539">Nucleus</keyword>
<dbReference type="SMART" id="SM00906">
    <property type="entry name" value="Fungal_trans"/>
    <property type="match status" value="1"/>
</dbReference>
<dbReference type="InterPro" id="IPR050987">
    <property type="entry name" value="AtrR-like"/>
</dbReference>
<name>A0ABR3TN81_9PEZI</name>
<evidence type="ECO:0000313" key="3">
    <source>
        <dbReference type="EMBL" id="KAL1641015.1"/>
    </source>
</evidence>
<evidence type="ECO:0000259" key="2">
    <source>
        <dbReference type="SMART" id="SM00906"/>
    </source>
</evidence>
<protein>
    <recommendedName>
        <fullName evidence="2">Xylanolytic transcriptional activator regulatory domain-containing protein</fullName>
    </recommendedName>
</protein>
<dbReference type="EMBL" id="JAKEKT020000044">
    <property type="protein sequence ID" value="KAL1641015.1"/>
    <property type="molecule type" value="Genomic_DNA"/>
</dbReference>
<dbReference type="PANTHER" id="PTHR46910">
    <property type="entry name" value="TRANSCRIPTION FACTOR PDR1"/>
    <property type="match status" value="1"/>
</dbReference>
<dbReference type="CDD" id="cd12148">
    <property type="entry name" value="fungal_TF_MHR"/>
    <property type="match status" value="1"/>
</dbReference>
<organism evidence="3 4">
    <name type="scientific">Diplodia intermedia</name>
    <dbReference type="NCBI Taxonomy" id="856260"/>
    <lineage>
        <taxon>Eukaryota</taxon>
        <taxon>Fungi</taxon>
        <taxon>Dikarya</taxon>
        <taxon>Ascomycota</taxon>
        <taxon>Pezizomycotina</taxon>
        <taxon>Dothideomycetes</taxon>
        <taxon>Dothideomycetes incertae sedis</taxon>
        <taxon>Botryosphaeriales</taxon>
        <taxon>Botryosphaeriaceae</taxon>
        <taxon>Diplodia</taxon>
    </lineage>
</organism>
<proteinExistence type="predicted"/>
<keyword evidence="4" id="KW-1185">Reference proteome</keyword>
<dbReference type="Pfam" id="PF04082">
    <property type="entry name" value="Fungal_trans"/>
    <property type="match status" value="1"/>
</dbReference>